<evidence type="ECO:0000313" key="1">
    <source>
        <dbReference type="EMBL" id="CAG8525801.1"/>
    </source>
</evidence>
<proteinExistence type="predicted"/>
<comment type="caution">
    <text evidence="1">The sequence shown here is derived from an EMBL/GenBank/DDBJ whole genome shotgun (WGS) entry which is preliminary data.</text>
</comment>
<keyword evidence="2" id="KW-1185">Reference proteome</keyword>
<organism evidence="1 2">
    <name type="scientific">Racocetra persica</name>
    <dbReference type="NCBI Taxonomy" id="160502"/>
    <lineage>
        <taxon>Eukaryota</taxon>
        <taxon>Fungi</taxon>
        <taxon>Fungi incertae sedis</taxon>
        <taxon>Mucoromycota</taxon>
        <taxon>Glomeromycotina</taxon>
        <taxon>Glomeromycetes</taxon>
        <taxon>Diversisporales</taxon>
        <taxon>Gigasporaceae</taxon>
        <taxon>Racocetra</taxon>
    </lineage>
</organism>
<sequence>MEPFTFAIIAAAATFTTGALLHEIQSNLVYPAKHRKEAHHGVAPLISEDGIPFREATLITDDNVKIRTYVCKPINEEEARKRPTILVLHGNRGNTGYQSKAISKFYHELKCNVVLPSYRGYDRSEGKSTEAGIKIDAQTFLDYIKKHTVLRDTKLIVYGRSLGGAVGIDLVSKNEDKIDALIVENTFLSIPKLLPTYFYPIRYLTVFCTQIWSSELSICEIKQTPILFLSSCCDKVVPQEHMKTLYELATTKGIKQWLEFPNGKHANAFHQPGFFETIEEFLSKTIKNT</sequence>
<name>A0ACA9LEA5_9GLOM</name>
<protein>
    <submittedName>
        <fullName evidence="1">17296_t:CDS:1</fullName>
    </submittedName>
</protein>
<accession>A0ACA9LEA5</accession>
<gene>
    <name evidence="1" type="ORF">RPERSI_LOCUS2913</name>
</gene>
<dbReference type="Proteomes" id="UP000789920">
    <property type="component" value="Unassembled WGS sequence"/>
</dbReference>
<reference evidence="1" key="1">
    <citation type="submission" date="2021-06" db="EMBL/GenBank/DDBJ databases">
        <authorList>
            <person name="Kallberg Y."/>
            <person name="Tangrot J."/>
            <person name="Rosling A."/>
        </authorList>
    </citation>
    <scope>NUCLEOTIDE SEQUENCE</scope>
    <source>
        <strain evidence="1">MA461A</strain>
    </source>
</reference>
<evidence type="ECO:0000313" key="2">
    <source>
        <dbReference type="Proteomes" id="UP000789920"/>
    </source>
</evidence>
<dbReference type="EMBL" id="CAJVQC010003374">
    <property type="protein sequence ID" value="CAG8525801.1"/>
    <property type="molecule type" value="Genomic_DNA"/>
</dbReference>